<reference evidence="1" key="1">
    <citation type="submission" date="2021-06" db="EMBL/GenBank/DDBJ databases">
        <authorList>
            <person name="Kallberg Y."/>
            <person name="Tangrot J."/>
            <person name="Rosling A."/>
        </authorList>
    </citation>
    <scope>NUCLEOTIDE SEQUENCE</scope>
    <source>
        <strain evidence="1">IN212</strain>
    </source>
</reference>
<protein>
    <submittedName>
        <fullName evidence="1">7121_t:CDS:1</fullName>
    </submittedName>
</protein>
<accession>A0A9N9IZM5</accession>
<dbReference type="OrthoDB" id="2429662at2759"/>
<comment type="caution">
    <text evidence="1">The sequence shown here is derived from an EMBL/GenBank/DDBJ whole genome shotgun (WGS) entry which is preliminary data.</text>
</comment>
<name>A0A9N9IZM5_9GLOM</name>
<dbReference type="AlphaFoldDB" id="A0A9N9IZM5"/>
<organism evidence="1 2">
    <name type="scientific">Racocetra fulgida</name>
    <dbReference type="NCBI Taxonomy" id="60492"/>
    <lineage>
        <taxon>Eukaryota</taxon>
        <taxon>Fungi</taxon>
        <taxon>Fungi incertae sedis</taxon>
        <taxon>Mucoromycota</taxon>
        <taxon>Glomeromycotina</taxon>
        <taxon>Glomeromycetes</taxon>
        <taxon>Diversisporales</taxon>
        <taxon>Gigasporaceae</taxon>
        <taxon>Racocetra</taxon>
    </lineage>
</organism>
<evidence type="ECO:0000313" key="2">
    <source>
        <dbReference type="Proteomes" id="UP000789396"/>
    </source>
</evidence>
<feature type="non-terminal residue" evidence="1">
    <location>
        <position position="153"/>
    </location>
</feature>
<evidence type="ECO:0000313" key="1">
    <source>
        <dbReference type="EMBL" id="CAG8757532.1"/>
    </source>
</evidence>
<dbReference type="Proteomes" id="UP000789396">
    <property type="component" value="Unassembled WGS sequence"/>
</dbReference>
<feature type="non-terminal residue" evidence="1">
    <location>
        <position position="1"/>
    </location>
</feature>
<sequence>STGGFDLNALLYHVFTVNNKPIMITQNIGERLDIEPKISDLGISSRIDEINVDGGTYGVVQYVADEVLLVYKKLREWKIILDKGIEELNEDNRKIKNAFLKTDEIIFSQLQWHPDATKCASQLEADISQFGIPQRDSYTSKLIIPISKLLNRE</sequence>
<dbReference type="EMBL" id="CAJVPZ010039481">
    <property type="protein sequence ID" value="CAG8757532.1"/>
    <property type="molecule type" value="Genomic_DNA"/>
</dbReference>
<proteinExistence type="predicted"/>
<keyword evidence="2" id="KW-1185">Reference proteome</keyword>
<gene>
    <name evidence="1" type="ORF">RFULGI_LOCUS14061</name>
</gene>